<protein>
    <recommendedName>
        <fullName evidence="1">SCP domain-containing protein</fullName>
    </recommendedName>
</protein>
<dbReference type="Proteomes" id="UP000054047">
    <property type="component" value="Unassembled WGS sequence"/>
</dbReference>
<evidence type="ECO:0000259" key="1">
    <source>
        <dbReference type="SMART" id="SM00198"/>
    </source>
</evidence>
<accession>A0A0C2F7J6</accession>
<dbReference type="EMBL" id="KN777500">
    <property type="protein sequence ID" value="KIH44475.1"/>
    <property type="molecule type" value="Genomic_DNA"/>
</dbReference>
<proteinExistence type="predicted"/>
<organism evidence="2 3">
    <name type="scientific">Ancylostoma duodenale</name>
    <dbReference type="NCBI Taxonomy" id="51022"/>
    <lineage>
        <taxon>Eukaryota</taxon>
        <taxon>Metazoa</taxon>
        <taxon>Ecdysozoa</taxon>
        <taxon>Nematoda</taxon>
        <taxon>Chromadorea</taxon>
        <taxon>Rhabditida</taxon>
        <taxon>Rhabditina</taxon>
        <taxon>Rhabditomorpha</taxon>
        <taxon>Strongyloidea</taxon>
        <taxon>Ancylostomatidae</taxon>
        <taxon>Ancylostomatinae</taxon>
        <taxon>Ancylostoma</taxon>
    </lineage>
</organism>
<sequence length="176" mass="19383">MHNYYRRLLATGWAEDKKLGYAKWAASMPELAYDCDAELEIMKELTKCAGKEVANAKAQANNYKFYSEFNAPREEILQKAIDDWWSALANTGIADNTYRDSMDPALKSYVNMAYQGIQKVGCGVEVCKAQGRTEVQCGYVGSIISDEDPIYDIGKTCSKCGKLGGKTCSPLGGLCV</sequence>
<dbReference type="InterPro" id="IPR035940">
    <property type="entry name" value="CAP_sf"/>
</dbReference>
<dbReference type="CDD" id="cd05380">
    <property type="entry name" value="CAP_euk"/>
    <property type="match status" value="1"/>
</dbReference>
<dbReference type="Pfam" id="PF00188">
    <property type="entry name" value="CAP"/>
    <property type="match status" value="1"/>
</dbReference>
<reference evidence="2 3" key="1">
    <citation type="submission" date="2013-12" db="EMBL/GenBank/DDBJ databases">
        <title>Draft genome of the parsitic nematode Ancylostoma duodenale.</title>
        <authorList>
            <person name="Mitreva M."/>
        </authorList>
    </citation>
    <scope>NUCLEOTIDE SEQUENCE [LARGE SCALE GENOMIC DNA]</scope>
    <source>
        <strain evidence="2 3">Zhejiang</strain>
    </source>
</reference>
<dbReference type="InterPro" id="IPR014044">
    <property type="entry name" value="CAP_dom"/>
</dbReference>
<dbReference type="Gene3D" id="3.40.33.10">
    <property type="entry name" value="CAP"/>
    <property type="match status" value="1"/>
</dbReference>
<name>A0A0C2F7J6_9BILA</name>
<evidence type="ECO:0000313" key="3">
    <source>
        <dbReference type="Proteomes" id="UP000054047"/>
    </source>
</evidence>
<keyword evidence="3" id="KW-1185">Reference proteome</keyword>
<dbReference type="SUPFAM" id="SSF55797">
    <property type="entry name" value="PR-1-like"/>
    <property type="match status" value="1"/>
</dbReference>
<evidence type="ECO:0000313" key="2">
    <source>
        <dbReference type="EMBL" id="KIH44475.1"/>
    </source>
</evidence>
<gene>
    <name evidence="2" type="ORF">ANCDUO_25499</name>
</gene>
<dbReference type="SMART" id="SM00198">
    <property type="entry name" value="SCP"/>
    <property type="match status" value="1"/>
</dbReference>
<feature type="domain" description="SCP" evidence="1">
    <location>
        <begin position="1"/>
        <end position="141"/>
    </location>
</feature>
<dbReference type="OrthoDB" id="5874910at2759"/>
<dbReference type="AlphaFoldDB" id="A0A0C2F7J6"/>